<gene>
    <name evidence="2" type="ORF">MNBD_GAMMA22-982</name>
</gene>
<dbReference type="AlphaFoldDB" id="A0A3B1A5D6"/>
<feature type="region of interest" description="Disordered" evidence="1">
    <location>
        <begin position="110"/>
        <end position="134"/>
    </location>
</feature>
<protein>
    <submittedName>
        <fullName evidence="2">Uncharacterized protein</fullName>
    </submittedName>
</protein>
<reference evidence="2" key="1">
    <citation type="submission" date="2018-06" db="EMBL/GenBank/DDBJ databases">
        <authorList>
            <person name="Zhirakovskaya E."/>
        </authorList>
    </citation>
    <scope>NUCLEOTIDE SEQUENCE</scope>
</reference>
<proteinExistence type="predicted"/>
<evidence type="ECO:0000256" key="1">
    <source>
        <dbReference type="SAM" id="MobiDB-lite"/>
    </source>
</evidence>
<dbReference type="EMBL" id="UOFS01000046">
    <property type="protein sequence ID" value="VAX00959.1"/>
    <property type="molecule type" value="Genomic_DNA"/>
</dbReference>
<sequence length="134" mass="15145">MVYKKYSYVLITLFFTMMQITVNANDDVILSNDLEMPDPLLQTTDPEKKATSYGEEDIVISGDGEKNNDIIKPDPILSTVEDKKKSTAKDIKLKSVIVTEQDQAIEHDDQLLKNTKANQQDDLEVPDPLLDNMN</sequence>
<name>A0A3B1A5D6_9ZZZZ</name>
<accession>A0A3B1A5D6</accession>
<organism evidence="2">
    <name type="scientific">hydrothermal vent metagenome</name>
    <dbReference type="NCBI Taxonomy" id="652676"/>
    <lineage>
        <taxon>unclassified sequences</taxon>
        <taxon>metagenomes</taxon>
        <taxon>ecological metagenomes</taxon>
    </lineage>
</organism>
<evidence type="ECO:0000313" key="2">
    <source>
        <dbReference type="EMBL" id="VAX00959.1"/>
    </source>
</evidence>